<gene>
    <name evidence="2" type="ORF">B0H16DRAFT_1483206</name>
</gene>
<organism evidence="2 3">
    <name type="scientific">Mycena metata</name>
    <dbReference type="NCBI Taxonomy" id="1033252"/>
    <lineage>
        <taxon>Eukaryota</taxon>
        <taxon>Fungi</taxon>
        <taxon>Dikarya</taxon>
        <taxon>Basidiomycota</taxon>
        <taxon>Agaricomycotina</taxon>
        <taxon>Agaricomycetes</taxon>
        <taxon>Agaricomycetidae</taxon>
        <taxon>Agaricales</taxon>
        <taxon>Marasmiineae</taxon>
        <taxon>Mycenaceae</taxon>
        <taxon>Mycena</taxon>
    </lineage>
</organism>
<dbReference type="EMBL" id="JARKIB010000516">
    <property type="protein sequence ID" value="KAJ7702512.1"/>
    <property type="molecule type" value="Genomic_DNA"/>
</dbReference>
<protein>
    <submittedName>
        <fullName evidence="2">Uncharacterized protein</fullName>
    </submittedName>
</protein>
<keyword evidence="3" id="KW-1185">Reference proteome</keyword>
<feature type="compositionally biased region" description="Low complexity" evidence="1">
    <location>
        <begin position="248"/>
        <end position="288"/>
    </location>
</feature>
<sequence>MDDPSGMIYPSRPSSAPNNGSFACALPLYTHSTFKGINEHEVDGRSTWIFLKHPTDSAAFTDLTSYKMFILMLNDRNYTYEDHRDPNKVVKFKKILDVAQEHWQFCVSQHAHPTTAVQQMNETQIVPEVELHRLVFHDPTKCDVRLRLPREHYRLGKLFPCLYEGQTELFPRQTAMPAAPPVVPSQSAPSKGAPAPVAPSKFHPSSNGPRGRTITYVPGSPRPSISADALDPLYYTLKTYKDASGAFPSATPDASSSAPNASTSTPNTSTSCAPSKTSSSAPTASPSSNGRAALSPSPEGPWFLLSDGQVELDPRKAAKLAREGPGGTRLDIKIVDTLAQAQQLRSQLIHAAHEARKAAGGG</sequence>
<feature type="region of interest" description="Disordered" evidence="1">
    <location>
        <begin position="177"/>
        <end position="222"/>
    </location>
</feature>
<reference evidence="2" key="1">
    <citation type="submission" date="2023-03" db="EMBL/GenBank/DDBJ databases">
        <title>Massive genome expansion in bonnet fungi (Mycena s.s.) driven by repeated elements and novel gene families across ecological guilds.</title>
        <authorList>
            <consortium name="Lawrence Berkeley National Laboratory"/>
            <person name="Harder C.B."/>
            <person name="Miyauchi S."/>
            <person name="Viragh M."/>
            <person name="Kuo A."/>
            <person name="Thoen E."/>
            <person name="Andreopoulos B."/>
            <person name="Lu D."/>
            <person name="Skrede I."/>
            <person name="Drula E."/>
            <person name="Henrissat B."/>
            <person name="Morin E."/>
            <person name="Kohler A."/>
            <person name="Barry K."/>
            <person name="LaButti K."/>
            <person name="Morin E."/>
            <person name="Salamov A."/>
            <person name="Lipzen A."/>
            <person name="Mereny Z."/>
            <person name="Hegedus B."/>
            <person name="Baldrian P."/>
            <person name="Stursova M."/>
            <person name="Weitz H."/>
            <person name="Taylor A."/>
            <person name="Grigoriev I.V."/>
            <person name="Nagy L.G."/>
            <person name="Martin F."/>
            <person name="Kauserud H."/>
        </authorList>
    </citation>
    <scope>NUCLEOTIDE SEQUENCE</scope>
    <source>
        <strain evidence="2">CBHHK182m</strain>
    </source>
</reference>
<dbReference type="Proteomes" id="UP001215598">
    <property type="component" value="Unassembled WGS sequence"/>
</dbReference>
<evidence type="ECO:0000313" key="3">
    <source>
        <dbReference type="Proteomes" id="UP001215598"/>
    </source>
</evidence>
<accession>A0AAD7DYX6</accession>
<feature type="region of interest" description="Disordered" evidence="1">
    <location>
        <begin position="248"/>
        <end position="304"/>
    </location>
</feature>
<proteinExistence type="predicted"/>
<dbReference type="AlphaFoldDB" id="A0AAD7DYX6"/>
<evidence type="ECO:0000256" key="1">
    <source>
        <dbReference type="SAM" id="MobiDB-lite"/>
    </source>
</evidence>
<evidence type="ECO:0000313" key="2">
    <source>
        <dbReference type="EMBL" id="KAJ7702512.1"/>
    </source>
</evidence>
<comment type="caution">
    <text evidence="2">The sequence shown here is derived from an EMBL/GenBank/DDBJ whole genome shotgun (WGS) entry which is preliminary data.</text>
</comment>
<name>A0AAD7DYX6_9AGAR</name>